<dbReference type="EC" id="2.1.1.-" evidence="4"/>
<evidence type="ECO:0000256" key="2">
    <source>
        <dbReference type="ARBA" id="ARBA00022679"/>
    </source>
</evidence>
<gene>
    <name evidence="4" type="ORF">Pan265_23790</name>
</gene>
<name>A0A518BZW0_9BACT</name>
<dbReference type="AlphaFoldDB" id="A0A518BZW0"/>
<dbReference type="Pfam" id="PF01596">
    <property type="entry name" value="Methyltransf_3"/>
    <property type="match status" value="1"/>
</dbReference>
<dbReference type="InterPro" id="IPR002935">
    <property type="entry name" value="SAM_O-MeTrfase"/>
</dbReference>
<dbReference type="Gene3D" id="3.40.50.150">
    <property type="entry name" value="Vaccinia Virus protein VP39"/>
    <property type="match status" value="1"/>
</dbReference>
<protein>
    <submittedName>
        <fullName evidence="4">O-methyltransferase/MSMEI_4947</fullName>
        <ecNumber evidence="4">2.1.1.-</ecNumber>
    </submittedName>
</protein>
<dbReference type="GO" id="GO:0008171">
    <property type="term" value="F:O-methyltransferase activity"/>
    <property type="evidence" value="ECO:0007669"/>
    <property type="project" value="InterPro"/>
</dbReference>
<dbReference type="InterPro" id="IPR029063">
    <property type="entry name" value="SAM-dependent_MTases_sf"/>
</dbReference>
<evidence type="ECO:0000313" key="4">
    <source>
        <dbReference type="EMBL" id="QDU72510.1"/>
    </source>
</evidence>
<keyword evidence="3" id="KW-0949">S-adenosyl-L-methionine</keyword>
<proteinExistence type="predicted"/>
<keyword evidence="1 4" id="KW-0489">Methyltransferase</keyword>
<dbReference type="InterPro" id="IPR050362">
    <property type="entry name" value="Cation-dep_OMT"/>
</dbReference>
<dbReference type="OrthoDB" id="9784101at2"/>
<evidence type="ECO:0000313" key="5">
    <source>
        <dbReference type="Proteomes" id="UP000320386"/>
    </source>
</evidence>
<dbReference type="GO" id="GO:0008757">
    <property type="term" value="F:S-adenosylmethionine-dependent methyltransferase activity"/>
    <property type="evidence" value="ECO:0007669"/>
    <property type="project" value="TreeGrafter"/>
</dbReference>
<dbReference type="RefSeq" id="WP_145446687.1">
    <property type="nucleotide sequence ID" value="NZ_CP036280.1"/>
</dbReference>
<organism evidence="4 5">
    <name type="scientific">Mucisphaera calidilacus</name>
    <dbReference type="NCBI Taxonomy" id="2527982"/>
    <lineage>
        <taxon>Bacteria</taxon>
        <taxon>Pseudomonadati</taxon>
        <taxon>Planctomycetota</taxon>
        <taxon>Phycisphaerae</taxon>
        <taxon>Phycisphaerales</taxon>
        <taxon>Phycisphaeraceae</taxon>
        <taxon>Mucisphaera</taxon>
    </lineage>
</organism>
<keyword evidence="5" id="KW-1185">Reference proteome</keyword>
<dbReference type="PANTHER" id="PTHR10509">
    <property type="entry name" value="O-METHYLTRANSFERASE-RELATED"/>
    <property type="match status" value="1"/>
</dbReference>
<reference evidence="4 5" key="1">
    <citation type="submission" date="2019-02" db="EMBL/GenBank/DDBJ databases">
        <title>Deep-cultivation of Planctomycetes and their phenomic and genomic characterization uncovers novel biology.</title>
        <authorList>
            <person name="Wiegand S."/>
            <person name="Jogler M."/>
            <person name="Boedeker C."/>
            <person name="Pinto D."/>
            <person name="Vollmers J."/>
            <person name="Rivas-Marin E."/>
            <person name="Kohn T."/>
            <person name="Peeters S.H."/>
            <person name="Heuer A."/>
            <person name="Rast P."/>
            <person name="Oberbeckmann S."/>
            <person name="Bunk B."/>
            <person name="Jeske O."/>
            <person name="Meyerdierks A."/>
            <person name="Storesund J.E."/>
            <person name="Kallscheuer N."/>
            <person name="Luecker S."/>
            <person name="Lage O.M."/>
            <person name="Pohl T."/>
            <person name="Merkel B.J."/>
            <person name="Hornburger P."/>
            <person name="Mueller R.-W."/>
            <person name="Bruemmer F."/>
            <person name="Labrenz M."/>
            <person name="Spormann A.M."/>
            <person name="Op den Camp H."/>
            <person name="Overmann J."/>
            <person name="Amann R."/>
            <person name="Jetten M.S.M."/>
            <person name="Mascher T."/>
            <person name="Medema M.H."/>
            <person name="Devos D.P."/>
            <person name="Kaster A.-K."/>
            <person name="Ovreas L."/>
            <person name="Rohde M."/>
            <person name="Galperin M.Y."/>
            <person name="Jogler C."/>
        </authorList>
    </citation>
    <scope>NUCLEOTIDE SEQUENCE [LARGE SCALE GENOMIC DNA]</scope>
    <source>
        <strain evidence="4 5">Pan265</strain>
    </source>
</reference>
<dbReference type="EMBL" id="CP036280">
    <property type="protein sequence ID" value="QDU72510.1"/>
    <property type="molecule type" value="Genomic_DNA"/>
</dbReference>
<dbReference type="Proteomes" id="UP000320386">
    <property type="component" value="Chromosome"/>
</dbReference>
<keyword evidence="2 4" id="KW-0808">Transferase</keyword>
<dbReference type="PANTHER" id="PTHR10509:SF14">
    <property type="entry name" value="CAFFEOYL-COA O-METHYLTRANSFERASE 3-RELATED"/>
    <property type="match status" value="1"/>
</dbReference>
<dbReference type="PROSITE" id="PS51682">
    <property type="entry name" value="SAM_OMT_I"/>
    <property type="match status" value="1"/>
</dbReference>
<dbReference type="KEGG" id="mcad:Pan265_23790"/>
<dbReference type="GO" id="GO:0032259">
    <property type="term" value="P:methylation"/>
    <property type="evidence" value="ECO:0007669"/>
    <property type="project" value="UniProtKB-KW"/>
</dbReference>
<accession>A0A518BZW0</accession>
<dbReference type="CDD" id="cd02440">
    <property type="entry name" value="AdoMet_MTases"/>
    <property type="match status" value="1"/>
</dbReference>
<evidence type="ECO:0000256" key="1">
    <source>
        <dbReference type="ARBA" id="ARBA00022603"/>
    </source>
</evidence>
<dbReference type="SUPFAM" id="SSF53335">
    <property type="entry name" value="S-adenosyl-L-methionine-dependent methyltransferases"/>
    <property type="match status" value="1"/>
</dbReference>
<evidence type="ECO:0000256" key="3">
    <source>
        <dbReference type="ARBA" id="ARBA00022691"/>
    </source>
</evidence>
<sequence length="221" mass="24058">MKNKTIENIGALYDYVVATSLRVAPAIRELMERTGEHEHAEMATDPTQCQFLAFLIRSIAAKRVLEVGVFTGVGTCWMADAVGPDGKVVACDVSEEFPAIGRPYWEKAGLAGRIDLRVAPAAETLASLAETEGLGTFDFCYIDADKTAYDTYYELVLPLMRDGGVIALDNMLSDGSVANPQPGDARAVALDALNRKLHTDDRVDVSFLPICDGLYLVRKRP</sequence>